<dbReference type="InterPro" id="IPR000383">
    <property type="entry name" value="Xaa-Pro-like_dom"/>
</dbReference>
<reference evidence="3 4" key="1">
    <citation type="submission" date="2023-08" db="EMBL/GenBank/DDBJ databases">
        <authorList>
            <person name="Girao M."/>
            <person name="Carvalho M.F."/>
        </authorList>
    </citation>
    <scope>NUCLEOTIDE SEQUENCE [LARGE SCALE GENOMIC DNA]</scope>
    <source>
        <strain evidence="3 4">CC-R104</strain>
    </source>
</reference>
<comment type="caution">
    <text evidence="3">The sequence shown here is derived from an EMBL/GenBank/DDBJ whole genome shotgun (WGS) entry which is preliminary data.</text>
</comment>
<gene>
    <name evidence="3" type="ORF">Q8814_11230</name>
</gene>
<keyword evidence="4" id="KW-1185">Reference proteome</keyword>
<dbReference type="SUPFAM" id="SSF53474">
    <property type="entry name" value="alpha/beta-Hydrolases"/>
    <property type="match status" value="1"/>
</dbReference>
<dbReference type="InterPro" id="IPR029058">
    <property type="entry name" value="AB_hydrolase_fold"/>
</dbReference>
<name>A0ABU7JRN0_9NOCA</name>
<dbReference type="Proteomes" id="UP001331936">
    <property type="component" value="Unassembled WGS sequence"/>
</dbReference>
<evidence type="ECO:0000259" key="2">
    <source>
        <dbReference type="Pfam" id="PF02129"/>
    </source>
</evidence>
<evidence type="ECO:0000256" key="1">
    <source>
        <dbReference type="SAM" id="MobiDB-lite"/>
    </source>
</evidence>
<proteinExistence type="predicted"/>
<dbReference type="Gene3D" id="3.40.50.1820">
    <property type="entry name" value="alpha/beta hydrolase"/>
    <property type="match status" value="1"/>
</dbReference>
<evidence type="ECO:0000313" key="4">
    <source>
        <dbReference type="Proteomes" id="UP001331936"/>
    </source>
</evidence>
<accession>A0ABU7JRN0</accession>
<organism evidence="3 4">
    <name type="scientific">Rhodococcus chondri</name>
    <dbReference type="NCBI Taxonomy" id="3065941"/>
    <lineage>
        <taxon>Bacteria</taxon>
        <taxon>Bacillati</taxon>
        <taxon>Actinomycetota</taxon>
        <taxon>Actinomycetes</taxon>
        <taxon>Mycobacteriales</taxon>
        <taxon>Nocardiaceae</taxon>
        <taxon>Rhodococcus</taxon>
    </lineage>
</organism>
<dbReference type="RefSeq" id="WP_330152096.1">
    <property type="nucleotide sequence ID" value="NZ_JAUZMZ010000052.1"/>
</dbReference>
<keyword evidence="3" id="KW-0378">Hydrolase</keyword>
<dbReference type="GO" id="GO:0016787">
    <property type="term" value="F:hydrolase activity"/>
    <property type="evidence" value="ECO:0007669"/>
    <property type="project" value="UniProtKB-KW"/>
</dbReference>
<feature type="region of interest" description="Disordered" evidence="1">
    <location>
        <begin position="51"/>
        <end position="71"/>
    </location>
</feature>
<feature type="domain" description="Xaa-Pro dipeptidyl-peptidase-like" evidence="2">
    <location>
        <begin position="41"/>
        <end position="161"/>
    </location>
</feature>
<protein>
    <submittedName>
        <fullName evidence="3">CocE/NonD family hydrolase</fullName>
    </submittedName>
</protein>
<dbReference type="Pfam" id="PF02129">
    <property type="entry name" value="Peptidase_S15"/>
    <property type="match status" value="1"/>
</dbReference>
<feature type="region of interest" description="Disordered" evidence="1">
    <location>
        <begin position="1"/>
        <end position="20"/>
    </location>
</feature>
<sequence>MVSWKREPAQDPTPLRHHSITRYPLPDDIVVERDVPIRTADGTTLRANVYRPGGLPTSGRTPAGRAAVDTSDTRHPVLVSVTPYGKDASVDRYPVDFGALAESGNFVGALELSDCTPFEGPDPAYWVPRGYVVVVADLRGCFASGGRPRLLLGRAAAAAADEIE</sequence>
<evidence type="ECO:0000313" key="3">
    <source>
        <dbReference type="EMBL" id="MEE2032678.1"/>
    </source>
</evidence>
<dbReference type="EMBL" id="JAUZMZ010000052">
    <property type="protein sequence ID" value="MEE2032678.1"/>
    <property type="molecule type" value="Genomic_DNA"/>
</dbReference>
<feature type="non-terminal residue" evidence="3">
    <location>
        <position position="164"/>
    </location>
</feature>